<sequence>MIRYFLVLTLLPLTFAGFWYRMYWEYDCPGYKRPIDYSLDECKPYKQCSGIARQGDIAIINVNYTINVENGPFTKLPISAKLMRYPSGKIETILPPHDACHKKYNYNLNCPLQNGKHSLKLKLRMQKVKHGEFIKVGLHINNPSDKPLACVYAGVYSNAKWVHFK</sequence>
<feature type="domain" description="MD-2-related lipid-recognition" evidence="2">
    <location>
        <begin position="83"/>
        <end position="152"/>
    </location>
</feature>
<dbReference type="EMBL" id="GFDF01005516">
    <property type="protein sequence ID" value="JAV08568.1"/>
    <property type="molecule type" value="Transcribed_RNA"/>
</dbReference>
<feature type="chain" id="PRO_5012476567" evidence="1">
    <location>
        <begin position="17"/>
        <end position="165"/>
    </location>
</feature>
<dbReference type="Pfam" id="PF02221">
    <property type="entry name" value="E1_DerP2_DerF2"/>
    <property type="match status" value="1"/>
</dbReference>
<dbReference type="InterPro" id="IPR003172">
    <property type="entry name" value="ML_dom"/>
</dbReference>
<proteinExistence type="predicted"/>
<dbReference type="AlphaFoldDB" id="A0A1L8DQ13"/>
<dbReference type="InterPro" id="IPR014756">
    <property type="entry name" value="Ig_E-set"/>
</dbReference>
<reference evidence="3" key="1">
    <citation type="submission" date="2016-12" db="EMBL/GenBank/DDBJ databases">
        <title>An insight into the sialome and mialome of the sand fly, Nyssomyia neivai.</title>
        <authorList>
            <person name="Sebastian V."/>
            <person name="Goulart T.M."/>
            <person name="Oliveira W."/>
            <person name="Calvo E."/>
            <person name="Oliveira L.F."/>
            <person name="Pinto M.C."/>
            <person name="Rosselino A.M."/>
            <person name="Ribeiro J.M."/>
        </authorList>
    </citation>
    <scope>NUCLEOTIDE SEQUENCE</scope>
</reference>
<evidence type="ECO:0000313" key="3">
    <source>
        <dbReference type="EMBL" id="JAV08568.1"/>
    </source>
</evidence>
<evidence type="ECO:0000259" key="2">
    <source>
        <dbReference type="Pfam" id="PF02221"/>
    </source>
</evidence>
<name>A0A1L8DQ13_9DIPT</name>
<feature type="signal peptide" evidence="1">
    <location>
        <begin position="1"/>
        <end position="16"/>
    </location>
</feature>
<evidence type="ECO:0000256" key="1">
    <source>
        <dbReference type="SAM" id="SignalP"/>
    </source>
</evidence>
<dbReference type="SUPFAM" id="SSF81296">
    <property type="entry name" value="E set domains"/>
    <property type="match status" value="1"/>
</dbReference>
<accession>A0A1L8DQ13</accession>
<keyword evidence="1" id="KW-0732">Signal</keyword>
<dbReference type="Gene3D" id="2.60.40.770">
    <property type="match status" value="1"/>
</dbReference>
<protein>
    <submittedName>
        <fullName evidence="3">Putative ml domain salivary peptide</fullName>
    </submittedName>
</protein>
<organism evidence="3">
    <name type="scientific">Nyssomyia neivai</name>
    <dbReference type="NCBI Taxonomy" id="330878"/>
    <lineage>
        <taxon>Eukaryota</taxon>
        <taxon>Metazoa</taxon>
        <taxon>Ecdysozoa</taxon>
        <taxon>Arthropoda</taxon>
        <taxon>Hexapoda</taxon>
        <taxon>Insecta</taxon>
        <taxon>Pterygota</taxon>
        <taxon>Neoptera</taxon>
        <taxon>Endopterygota</taxon>
        <taxon>Diptera</taxon>
        <taxon>Nematocera</taxon>
        <taxon>Psychodoidea</taxon>
        <taxon>Psychodidae</taxon>
        <taxon>Nyssomyia</taxon>
    </lineage>
</organism>